<dbReference type="AlphaFoldDB" id="A0A0G0FGE2"/>
<name>A0A0G0FGE2_9BACT</name>
<dbReference type="EMBL" id="LBSM01000010">
    <property type="protein sequence ID" value="KKQ18093.1"/>
    <property type="molecule type" value="Genomic_DNA"/>
</dbReference>
<comment type="caution">
    <text evidence="2">The sequence shown here is derived from an EMBL/GenBank/DDBJ whole genome shotgun (WGS) entry which is preliminary data.</text>
</comment>
<gene>
    <name evidence="2" type="ORF">US31_C0010G0017</name>
</gene>
<accession>A0A0G0FGE2</accession>
<evidence type="ECO:0000313" key="2">
    <source>
        <dbReference type="EMBL" id="KKQ18093.1"/>
    </source>
</evidence>
<dbReference type="Proteomes" id="UP000034508">
    <property type="component" value="Unassembled WGS sequence"/>
</dbReference>
<reference evidence="2 3" key="1">
    <citation type="journal article" date="2015" name="Nature">
        <title>rRNA introns, odd ribosomes, and small enigmatic genomes across a large radiation of phyla.</title>
        <authorList>
            <person name="Brown C.T."/>
            <person name="Hug L.A."/>
            <person name="Thomas B.C."/>
            <person name="Sharon I."/>
            <person name="Castelle C.J."/>
            <person name="Singh A."/>
            <person name="Wilkins M.J."/>
            <person name="Williams K.H."/>
            <person name="Banfield J.F."/>
        </authorList>
    </citation>
    <scope>NUCLEOTIDE SEQUENCE [LARGE SCALE GENOMIC DNA]</scope>
</reference>
<sequence length="65" mass="7528">MNEIGTHQYSPETDEDETTERERVSQLESKVEGLTRAVAMLLDERKFLQDRGILNKDPEGKDNTY</sequence>
<feature type="compositionally biased region" description="Polar residues" evidence="1">
    <location>
        <begin position="1"/>
        <end position="11"/>
    </location>
</feature>
<evidence type="ECO:0000313" key="3">
    <source>
        <dbReference type="Proteomes" id="UP000034508"/>
    </source>
</evidence>
<feature type="region of interest" description="Disordered" evidence="1">
    <location>
        <begin position="1"/>
        <end position="28"/>
    </location>
</feature>
<organism evidence="2 3">
    <name type="scientific">Berkelbacteria bacterium GW2011_GWA1_36_9</name>
    <dbReference type="NCBI Taxonomy" id="1618331"/>
    <lineage>
        <taxon>Bacteria</taxon>
        <taxon>Candidatus Berkelbacteria</taxon>
    </lineage>
</organism>
<evidence type="ECO:0000256" key="1">
    <source>
        <dbReference type="SAM" id="MobiDB-lite"/>
    </source>
</evidence>
<proteinExistence type="predicted"/>
<protein>
    <submittedName>
        <fullName evidence="2">Uncharacterized protein</fullName>
    </submittedName>
</protein>